<keyword evidence="3" id="KW-1003">Cell membrane</keyword>
<dbReference type="InterPro" id="IPR051907">
    <property type="entry name" value="DoxX-like_oxidoreductase"/>
</dbReference>
<comment type="subcellular location">
    <subcellularLocation>
        <location evidence="1">Cell membrane</location>
        <topology evidence="1">Multi-pass membrane protein</topology>
    </subcellularLocation>
</comment>
<keyword evidence="5 7" id="KW-1133">Transmembrane helix</keyword>
<reference evidence="8 9" key="1">
    <citation type="journal article" date="2019" name="Int. J. Syst. Evol. Microbiol.">
        <title>The Global Catalogue of Microorganisms (GCM) 10K type strain sequencing project: providing services to taxonomists for standard genome sequencing and annotation.</title>
        <authorList>
            <consortium name="The Broad Institute Genomics Platform"/>
            <consortium name="The Broad Institute Genome Sequencing Center for Infectious Disease"/>
            <person name="Wu L."/>
            <person name="Ma J."/>
        </authorList>
    </citation>
    <scope>NUCLEOTIDE SEQUENCE [LARGE SCALE GENOMIC DNA]</scope>
    <source>
        <strain evidence="8 9">JCM 16009</strain>
    </source>
</reference>
<gene>
    <name evidence="8" type="ORF">GCM10009836_47840</name>
</gene>
<dbReference type="EMBL" id="BAAAQK010000018">
    <property type="protein sequence ID" value="GAA1861998.1"/>
    <property type="molecule type" value="Genomic_DNA"/>
</dbReference>
<evidence type="ECO:0000256" key="4">
    <source>
        <dbReference type="ARBA" id="ARBA00022692"/>
    </source>
</evidence>
<keyword evidence="4 7" id="KW-0812">Transmembrane</keyword>
<evidence type="ECO:0000256" key="2">
    <source>
        <dbReference type="ARBA" id="ARBA00006679"/>
    </source>
</evidence>
<sequence length="141" mass="14901">MTALDIRTDTTATARRAAPDVVLLAFRVVVGFLYLLHAVMGFGAFGGVDGHGAGLPVGSAYWWVSVLQVAGAVLVAVGLCTRIAGFLLSGLMAGAYFLMHAPAGWNPLLNLGEPAALYSWIFLLLCAFGGGRYSLDTLRRR</sequence>
<dbReference type="InterPro" id="IPR032808">
    <property type="entry name" value="DoxX"/>
</dbReference>
<evidence type="ECO:0000256" key="7">
    <source>
        <dbReference type="SAM" id="Phobius"/>
    </source>
</evidence>
<comment type="similarity">
    <text evidence="2">Belongs to the DoxX family.</text>
</comment>
<feature type="transmembrane region" description="Helical" evidence="7">
    <location>
        <begin position="21"/>
        <end position="48"/>
    </location>
</feature>
<dbReference type="Pfam" id="PF07681">
    <property type="entry name" value="DoxX"/>
    <property type="match status" value="1"/>
</dbReference>
<proteinExistence type="inferred from homology"/>
<name>A0ABN2NE14_9PSEU</name>
<dbReference type="PANTHER" id="PTHR33452">
    <property type="entry name" value="OXIDOREDUCTASE CATD-RELATED"/>
    <property type="match status" value="1"/>
</dbReference>
<accession>A0ABN2NE14</accession>
<dbReference type="Proteomes" id="UP001500449">
    <property type="component" value="Unassembled WGS sequence"/>
</dbReference>
<keyword evidence="9" id="KW-1185">Reference proteome</keyword>
<dbReference type="RefSeq" id="WP_344421146.1">
    <property type="nucleotide sequence ID" value="NZ_BAAAQK010000018.1"/>
</dbReference>
<comment type="caution">
    <text evidence="8">The sequence shown here is derived from an EMBL/GenBank/DDBJ whole genome shotgun (WGS) entry which is preliminary data.</text>
</comment>
<evidence type="ECO:0000256" key="5">
    <source>
        <dbReference type="ARBA" id="ARBA00022989"/>
    </source>
</evidence>
<keyword evidence="6 7" id="KW-0472">Membrane</keyword>
<protein>
    <submittedName>
        <fullName evidence="8">DoxX family protein</fullName>
    </submittedName>
</protein>
<evidence type="ECO:0000256" key="3">
    <source>
        <dbReference type="ARBA" id="ARBA00022475"/>
    </source>
</evidence>
<feature type="transmembrane region" description="Helical" evidence="7">
    <location>
        <begin position="117"/>
        <end position="135"/>
    </location>
</feature>
<feature type="transmembrane region" description="Helical" evidence="7">
    <location>
        <begin position="60"/>
        <end position="79"/>
    </location>
</feature>
<evidence type="ECO:0000256" key="6">
    <source>
        <dbReference type="ARBA" id="ARBA00023136"/>
    </source>
</evidence>
<evidence type="ECO:0000313" key="9">
    <source>
        <dbReference type="Proteomes" id="UP001500449"/>
    </source>
</evidence>
<dbReference type="PANTHER" id="PTHR33452:SF4">
    <property type="entry name" value="BLL4328 PROTEIN"/>
    <property type="match status" value="1"/>
</dbReference>
<evidence type="ECO:0000313" key="8">
    <source>
        <dbReference type="EMBL" id="GAA1861998.1"/>
    </source>
</evidence>
<organism evidence="8 9">
    <name type="scientific">Pseudonocardia ailaonensis</name>
    <dbReference type="NCBI Taxonomy" id="367279"/>
    <lineage>
        <taxon>Bacteria</taxon>
        <taxon>Bacillati</taxon>
        <taxon>Actinomycetota</taxon>
        <taxon>Actinomycetes</taxon>
        <taxon>Pseudonocardiales</taxon>
        <taxon>Pseudonocardiaceae</taxon>
        <taxon>Pseudonocardia</taxon>
    </lineage>
</organism>
<feature type="transmembrane region" description="Helical" evidence="7">
    <location>
        <begin position="86"/>
        <end position="105"/>
    </location>
</feature>
<evidence type="ECO:0000256" key="1">
    <source>
        <dbReference type="ARBA" id="ARBA00004651"/>
    </source>
</evidence>